<dbReference type="EMBL" id="UZAK01005996">
    <property type="protein sequence ID" value="VDO89165.1"/>
    <property type="molecule type" value="Genomic_DNA"/>
</dbReference>
<dbReference type="AlphaFoldDB" id="A0A183JP39"/>
<protein>
    <submittedName>
        <fullName evidence="1 3">Uncharacterized protein</fullName>
    </submittedName>
</protein>
<name>A0A183JP39_9TREM</name>
<gene>
    <name evidence="1" type="ORF">SCUD_LOCUS4475</name>
</gene>
<proteinExistence type="predicted"/>
<reference evidence="3" key="1">
    <citation type="submission" date="2016-06" db="UniProtKB">
        <authorList>
            <consortium name="WormBaseParasite"/>
        </authorList>
    </citation>
    <scope>IDENTIFICATION</scope>
</reference>
<accession>A0A183JP39</accession>
<organism evidence="3">
    <name type="scientific">Schistosoma curassoni</name>
    <dbReference type="NCBI Taxonomy" id="6186"/>
    <lineage>
        <taxon>Eukaryota</taxon>
        <taxon>Metazoa</taxon>
        <taxon>Spiralia</taxon>
        <taxon>Lophotrochozoa</taxon>
        <taxon>Platyhelminthes</taxon>
        <taxon>Trematoda</taxon>
        <taxon>Digenea</taxon>
        <taxon>Strigeidida</taxon>
        <taxon>Schistosomatoidea</taxon>
        <taxon>Schistosomatidae</taxon>
        <taxon>Schistosoma</taxon>
    </lineage>
</organism>
<reference evidence="1 2" key="2">
    <citation type="submission" date="2018-11" db="EMBL/GenBank/DDBJ databases">
        <authorList>
            <consortium name="Pathogen Informatics"/>
        </authorList>
    </citation>
    <scope>NUCLEOTIDE SEQUENCE [LARGE SCALE GENOMIC DNA]</scope>
    <source>
        <strain evidence="1">Dakar</strain>
        <strain evidence="2">Dakar, Senegal</strain>
    </source>
</reference>
<evidence type="ECO:0000313" key="2">
    <source>
        <dbReference type="Proteomes" id="UP000279833"/>
    </source>
</evidence>
<keyword evidence="2" id="KW-1185">Reference proteome</keyword>
<dbReference type="PROSITE" id="PS51257">
    <property type="entry name" value="PROKAR_LIPOPROTEIN"/>
    <property type="match status" value="1"/>
</dbReference>
<dbReference type="Proteomes" id="UP000279833">
    <property type="component" value="Unassembled WGS sequence"/>
</dbReference>
<dbReference type="WBParaSite" id="SCUD_0000447501-mRNA-1">
    <property type="protein sequence ID" value="SCUD_0000447501-mRNA-1"/>
    <property type="gene ID" value="SCUD_0000447501"/>
</dbReference>
<evidence type="ECO:0000313" key="3">
    <source>
        <dbReference type="WBParaSite" id="SCUD_0000447501-mRNA-1"/>
    </source>
</evidence>
<evidence type="ECO:0000313" key="1">
    <source>
        <dbReference type="EMBL" id="VDO89165.1"/>
    </source>
</evidence>
<sequence>MREPTYLNAALNAFGYGCKPDWKHFCVSPSARRLAHARQSMKVKQIEGDSCNTTLSNNNTEYDEISNNKKMDYDDHENENKITNEKCTDSKLKQTIEYSCDVSKCERKLLTVLIYFCIIYLNHPIDVYV</sequence>